<comment type="subcellular location">
    <subcellularLocation>
        <location evidence="5">Cell membrane</location>
        <topology evidence="5">Peripheral membrane protein</topology>
        <orientation evidence="5">Cytoplasmic side</orientation>
    </subcellularLocation>
    <text evidence="5">Localizes to the Z ring in an FtsZ-dependent manner. Targeted to the membrane through a conserved C-terminal amphipathic helix.</text>
</comment>
<dbReference type="NCBIfam" id="TIGR01174">
    <property type="entry name" value="ftsA"/>
    <property type="match status" value="1"/>
</dbReference>
<evidence type="ECO:0000256" key="5">
    <source>
        <dbReference type="HAMAP-Rule" id="MF_02033"/>
    </source>
</evidence>
<keyword evidence="4 5" id="KW-0131">Cell cycle</keyword>
<comment type="function">
    <text evidence="5 6">Cell division protein that is involved in the assembly of the Z ring. May serve as a membrane anchor for the Z ring.</text>
</comment>
<evidence type="ECO:0000313" key="9">
    <source>
        <dbReference type="Proteomes" id="UP000741282"/>
    </source>
</evidence>
<sequence length="434" mass="46473">MAKRIITAIDVGSSKITTVIAAAEDADSLPTVIGVYSHPSHGVKKGVIVNIDEATEAISESLTAAERMAGVTVSEVYVTINGQQVSSINNRGVVAVSGSEITIEDTYRAIENARTLSLPQDMNPIHIIPREFVVDNQDGIKYPIGMSGQRLEVETHIITAPTSSWKNLRKCVEQLGLTVIDIVFTGWASNLSVLTETEKELGVALLDIGAGTTSISIFQEGAIVYSGSVPLGGISITSDLAIGLQLSLEEAERVKVNMEEILEGKVKEIDPEDHTPALLRKVEEPKDKKKDAQDMVNITGLSIRSKEEISKTMLLQITQARMEEIFEMVRDQVSKAGFDVAMPAGVVVTGGTAQLKDITKFAQGVFGVPARIGYPGGLSGMVEEINDPAYAAVQGLVKHAMEDEGETHSSGSSGFDGFGSIFSKLVSWFKSLLP</sequence>
<gene>
    <name evidence="5 8" type="primary">ftsA</name>
    <name evidence="8" type="ORF">KC685_01395</name>
</gene>
<evidence type="ECO:0000256" key="1">
    <source>
        <dbReference type="ARBA" id="ARBA00022475"/>
    </source>
</evidence>
<protein>
    <recommendedName>
        <fullName evidence="5 6">Cell division protein FtsA</fullName>
    </recommendedName>
</protein>
<reference evidence="8" key="2">
    <citation type="journal article" date="2021" name="Microbiome">
        <title>Successional dynamics and alternative stable states in a saline activated sludge microbial community over 9 years.</title>
        <authorList>
            <person name="Wang Y."/>
            <person name="Ye J."/>
            <person name="Ju F."/>
            <person name="Liu L."/>
            <person name="Boyd J.A."/>
            <person name="Deng Y."/>
            <person name="Parks D.H."/>
            <person name="Jiang X."/>
            <person name="Yin X."/>
            <person name="Woodcroft B.J."/>
            <person name="Tyson G.W."/>
            <person name="Hugenholtz P."/>
            <person name="Polz M.F."/>
            <person name="Zhang T."/>
        </authorList>
    </citation>
    <scope>NUCLEOTIDE SEQUENCE</scope>
    <source>
        <strain evidence="8">HKST-UBA17</strain>
    </source>
</reference>
<comment type="subunit">
    <text evidence="5">Self-interacts. Interacts with FtsZ.</text>
</comment>
<dbReference type="GO" id="GO:0009898">
    <property type="term" value="C:cytoplasmic side of plasma membrane"/>
    <property type="evidence" value="ECO:0007669"/>
    <property type="project" value="UniProtKB-UniRule"/>
</dbReference>
<evidence type="ECO:0000256" key="3">
    <source>
        <dbReference type="ARBA" id="ARBA00023136"/>
    </source>
</evidence>
<proteinExistence type="inferred from homology"/>
<dbReference type="Proteomes" id="UP000741282">
    <property type="component" value="Unassembled WGS sequence"/>
</dbReference>
<keyword evidence="3 5" id="KW-0472">Membrane</keyword>
<dbReference type="InterPro" id="IPR003494">
    <property type="entry name" value="SHS2_FtsA"/>
</dbReference>
<dbReference type="PANTHER" id="PTHR32432:SF4">
    <property type="entry name" value="CELL DIVISION PROTEIN FTSA"/>
    <property type="match status" value="1"/>
</dbReference>
<dbReference type="Gene3D" id="3.30.1490.110">
    <property type="match status" value="1"/>
</dbReference>
<dbReference type="AlphaFoldDB" id="A0A955I212"/>
<dbReference type="PIRSF" id="PIRSF003101">
    <property type="entry name" value="FtsA"/>
    <property type="match status" value="1"/>
</dbReference>
<keyword evidence="2 5" id="KW-0132">Cell division</keyword>
<dbReference type="InterPro" id="IPR050696">
    <property type="entry name" value="FtsA/MreB"/>
</dbReference>
<dbReference type="Pfam" id="PF14450">
    <property type="entry name" value="FtsA"/>
    <property type="match status" value="2"/>
</dbReference>
<dbReference type="SUPFAM" id="SSF53067">
    <property type="entry name" value="Actin-like ATPase domain"/>
    <property type="match status" value="2"/>
</dbReference>
<evidence type="ECO:0000256" key="6">
    <source>
        <dbReference type="PIRNR" id="PIRNR003101"/>
    </source>
</evidence>
<evidence type="ECO:0000259" key="7">
    <source>
        <dbReference type="SMART" id="SM00842"/>
    </source>
</evidence>
<reference evidence="8" key="1">
    <citation type="submission" date="2020-04" db="EMBL/GenBank/DDBJ databases">
        <authorList>
            <person name="Zhang T."/>
        </authorList>
    </citation>
    <scope>NUCLEOTIDE SEQUENCE</scope>
    <source>
        <strain evidence="8">HKST-UBA17</strain>
    </source>
</reference>
<feature type="domain" description="SHS2" evidence="7">
    <location>
        <begin position="6"/>
        <end position="193"/>
    </location>
</feature>
<organism evidence="8 9">
    <name type="scientific">Candidatus Dojkabacteria bacterium</name>
    <dbReference type="NCBI Taxonomy" id="2099670"/>
    <lineage>
        <taxon>Bacteria</taxon>
        <taxon>Candidatus Dojkabacteria</taxon>
    </lineage>
</organism>
<dbReference type="SMART" id="SM00842">
    <property type="entry name" value="FtsA"/>
    <property type="match status" value="1"/>
</dbReference>
<dbReference type="CDD" id="cd24048">
    <property type="entry name" value="ASKHA_NBD_FtsA"/>
    <property type="match status" value="1"/>
</dbReference>
<evidence type="ECO:0000313" key="8">
    <source>
        <dbReference type="EMBL" id="MCA9376559.1"/>
    </source>
</evidence>
<evidence type="ECO:0000256" key="2">
    <source>
        <dbReference type="ARBA" id="ARBA00022618"/>
    </source>
</evidence>
<dbReference type="InterPro" id="IPR043129">
    <property type="entry name" value="ATPase_NBD"/>
</dbReference>
<accession>A0A955I212</accession>
<dbReference type="InterPro" id="IPR020823">
    <property type="entry name" value="Cell_div_FtsA"/>
</dbReference>
<dbReference type="Pfam" id="PF02491">
    <property type="entry name" value="SHS2_FTSA"/>
    <property type="match status" value="1"/>
</dbReference>
<dbReference type="Gene3D" id="3.30.420.40">
    <property type="match status" value="2"/>
</dbReference>
<comment type="similarity">
    <text evidence="5 6">Belongs to the FtsA/MreB family.</text>
</comment>
<dbReference type="GO" id="GO:0043093">
    <property type="term" value="P:FtsZ-dependent cytokinesis"/>
    <property type="evidence" value="ECO:0007669"/>
    <property type="project" value="UniProtKB-UniRule"/>
</dbReference>
<dbReference type="HAMAP" id="MF_02033">
    <property type="entry name" value="FtsA"/>
    <property type="match status" value="1"/>
</dbReference>
<evidence type="ECO:0000256" key="4">
    <source>
        <dbReference type="ARBA" id="ARBA00023306"/>
    </source>
</evidence>
<dbReference type="PANTHER" id="PTHR32432">
    <property type="entry name" value="CELL DIVISION PROTEIN FTSA-RELATED"/>
    <property type="match status" value="1"/>
</dbReference>
<keyword evidence="1 5" id="KW-1003">Cell membrane</keyword>
<comment type="caution">
    <text evidence="8">The sequence shown here is derived from an EMBL/GenBank/DDBJ whole genome shotgun (WGS) entry which is preliminary data.</text>
</comment>
<name>A0A955I212_9BACT</name>
<dbReference type="GO" id="GO:0032153">
    <property type="term" value="C:cell division site"/>
    <property type="evidence" value="ECO:0007669"/>
    <property type="project" value="UniProtKB-UniRule"/>
</dbReference>
<dbReference type="EMBL" id="JAGQLN010000004">
    <property type="protein sequence ID" value="MCA9376559.1"/>
    <property type="molecule type" value="Genomic_DNA"/>
</dbReference>